<keyword evidence="2" id="KW-1133">Transmembrane helix</keyword>
<evidence type="ECO:0000256" key="2">
    <source>
        <dbReference type="SAM" id="Phobius"/>
    </source>
</evidence>
<keyword evidence="4" id="KW-1185">Reference proteome</keyword>
<dbReference type="RefSeq" id="WP_093403399.1">
    <property type="nucleotide sequence ID" value="NZ_BOPD01000008.1"/>
</dbReference>
<dbReference type="AlphaFoldDB" id="A0A9W5UP98"/>
<feature type="transmembrane region" description="Helical" evidence="2">
    <location>
        <begin position="26"/>
        <end position="47"/>
    </location>
</feature>
<feature type="region of interest" description="Disordered" evidence="1">
    <location>
        <begin position="1"/>
        <end position="21"/>
    </location>
</feature>
<protein>
    <submittedName>
        <fullName evidence="3">Uncharacterized protein</fullName>
    </submittedName>
</protein>
<proteinExistence type="predicted"/>
<comment type="caution">
    <text evidence="3">The sequence shown here is derived from an EMBL/GenBank/DDBJ whole genome shotgun (WGS) entry which is preliminary data.</text>
</comment>
<gene>
    <name evidence="3" type="ORF">Vse01_13330</name>
</gene>
<accession>A0A9W5UP98</accession>
<evidence type="ECO:0000313" key="4">
    <source>
        <dbReference type="Proteomes" id="UP000607311"/>
    </source>
</evidence>
<dbReference type="EMBL" id="BOPD01000008">
    <property type="protein sequence ID" value="GIJ32185.1"/>
    <property type="molecule type" value="Genomic_DNA"/>
</dbReference>
<evidence type="ECO:0000256" key="1">
    <source>
        <dbReference type="SAM" id="MobiDB-lite"/>
    </source>
</evidence>
<sequence length="285" mass="29225">MSNAVHTTAPPTGPRPPAAGSRWPRWLITVTAVWVVLLAGLTWMSSVEDPPTVREQRTLTQAGPVVDGAIGEIVAAADAGVPALVPAEVDRGCRISPFADGATLTRSVDLAAPVGEEQALLRQVADRLPARWRAGVRLTPDGPRLRADAGEFVTVTGRPATDGRIRFTVDTGCRPVGDDYDSAGAAPAGPEAGVLAEVVRALNGRVDDPESVVSAPCPGGGVARTIRSVVDPVATAPQAALAPLAGGTPVVETPEVYAYRQDGVAVLADFQPEQVVVAATTGCAG</sequence>
<keyword evidence="2" id="KW-0472">Membrane</keyword>
<organism evidence="3 4">
    <name type="scientific">Micromonospora sediminimaris</name>
    <dbReference type="NCBI Taxonomy" id="547162"/>
    <lineage>
        <taxon>Bacteria</taxon>
        <taxon>Bacillati</taxon>
        <taxon>Actinomycetota</taxon>
        <taxon>Actinomycetes</taxon>
        <taxon>Micromonosporales</taxon>
        <taxon>Micromonosporaceae</taxon>
        <taxon>Micromonospora</taxon>
    </lineage>
</organism>
<name>A0A9W5UP98_9ACTN</name>
<evidence type="ECO:0000313" key="3">
    <source>
        <dbReference type="EMBL" id="GIJ32185.1"/>
    </source>
</evidence>
<dbReference type="Proteomes" id="UP000607311">
    <property type="component" value="Unassembled WGS sequence"/>
</dbReference>
<dbReference type="OrthoDB" id="3403585at2"/>
<keyword evidence="2" id="KW-0812">Transmembrane</keyword>
<reference evidence="3" key="1">
    <citation type="submission" date="2021-01" db="EMBL/GenBank/DDBJ databases">
        <title>Whole genome shotgun sequence of Verrucosispora sediminis NBRC 107745.</title>
        <authorList>
            <person name="Komaki H."/>
            <person name="Tamura T."/>
        </authorList>
    </citation>
    <scope>NUCLEOTIDE SEQUENCE</scope>
    <source>
        <strain evidence="3">NBRC 107745</strain>
    </source>
</reference>